<dbReference type="AlphaFoldDB" id="A0A6P5XBA4"/>
<dbReference type="OrthoDB" id="1913089at2759"/>
<name>A0A6P5XBA4_DURZI</name>
<proteinExistence type="predicted"/>
<accession>A0A6P5XBA4</accession>
<dbReference type="Proteomes" id="UP000515121">
    <property type="component" value="Unplaced"/>
</dbReference>
<sequence length="147" mass="17160">MSLSSCQPRSTLSAISHTRALSLYQLHIYKSQLNLTILRIRHQVRIFLGMDCEGIEGDGMRTRSFRNEDYNNRRAFLRSYPLHWGEDDEENNEETVTVTKESNSGKKPIKKIIISAFHWSGEKVVILRRFKDKLTVYVIACIPIRFK</sequence>
<gene>
    <name evidence="2" type="primary">LOC111281980</name>
</gene>
<protein>
    <submittedName>
        <fullName evidence="2">Uncharacterized protein LOC111281980</fullName>
    </submittedName>
</protein>
<dbReference type="GeneID" id="111281980"/>
<reference evidence="2" key="1">
    <citation type="submission" date="2025-08" db="UniProtKB">
        <authorList>
            <consortium name="RefSeq"/>
        </authorList>
    </citation>
    <scope>IDENTIFICATION</scope>
    <source>
        <tissue evidence="2">Fruit stalk</tissue>
    </source>
</reference>
<evidence type="ECO:0000313" key="1">
    <source>
        <dbReference type="Proteomes" id="UP000515121"/>
    </source>
</evidence>
<dbReference type="KEGG" id="dzi:111281980"/>
<dbReference type="RefSeq" id="XP_022725563.1">
    <property type="nucleotide sequence ID" value="XM_022869828.1"/>
</dbReference>
<organism evidence="1 2">
    <name type="scientific">Durio zibethinus</name>
    <name type="common">Durian</name>
    <dbReference type="NCBI Taxonomy" id="66656"/>
    <lineage>
        <taxon>Eukaryota</taxon>
        <taxon>Viridiplantae</taxon>
        <taxon>Streptophyta</taxon>
        <taxon>Embryophyta</taxon>
        <taxon>Tracheophyta</taxon>
        <taxon>Spermatophyta</taxon>
        <taxon>Magnoliopsida</taxon>
        <taxon>eudicotyledons</taxon>
        <taxon>Gunneridae</taxon>
        <taxon>Pentapetalae</taxon>
        <taxon>rosids</taxon>
        <taxon>malvids</taxon>
        <taxon>Malvales</taxon>
        <taxon>Malvaceae</taxon>
        <taxon>Helicteroideae</taxon>
        <taxon>Durio</taxon>
    </lineage>
</organism>
<evidence type="ECO:0000313" key="2">
    <source>
        <dbReference type="RefSeq" id="XP_022725563.1"/>
    </source>
</evidence>
<keyword evidence="1" id="KW-1185">Reference proteome</keyword>